<evidence type="ECO:0000313" key="2">
    <source>
        <dbReference type="Proteomes" id="UP000234857"/>
    </source>
</evidence>
<dbReference type="EMBL" id="PKTG01000062">
    <property type="protein sequence ID" value="PLX18475.1"/>
    <property type="molecule type" value="Genomic_DNA"/>
</dbReference>
<organism evidence="1 2">
    <name type="scientific">Muiribacterium halophilum</name>
    <dbReference type="NCBI Taxonomy" id="2053465"/>
    <lineage>
        <taxon>Bacteria</taxon>
        <taxon>Candidatus Muiribacteriota</taxon>
        <taxon>Candidatus Muiribacteriia</taxon>
        <taxon>Candidatus Muiribacteriales</taxon>
        <taxon>Candidatus Muiribacteriaceae</taxon>
        <taxon>Candidatus Muiribacterium</taxon>
    </lineage>
</organism>
<protein>
    <submittedName>
        <fullName evidence="1">Uncharacterized protein</fullName>
    </submittedName>
</protein>
<accession>A0A2N5ZIF9</accession>
<name>A0A2N5ZIF9_MUIH1</name>
<sequence>MRFYTSIADNYEYIFPYKQFKVDFIDSFLKKGSNILDIGCDIGDLSNGLEEDNKIENLIELYPITKYQIGQILHETGYKDIEFFSDFKGNDFKKDALPLVFKAVKE</sequence>
<dbReference type="SUPFAM" id="SSF53335">
    <property type="entry name" value="S-adenosyl-L-methionine-dependent methyltransferases"/>
    <property type="match status" value="1"/>
</dbReference>
<dbReference type="AlphaFoldDB" id="A0A2N5ZIF9"/>
<dbReference type="InterPro" id="IPR029063">
    <property type="entry name" value="SAM-dependent_MTases_sf"/>
</dbReference>
<comment type="caution">
    <text evidence="1">The sequence shown here is derived from an EMBL/GenBank/DDBJ whole genome shotgun (WGS) entry which is preliminary data.</text>
</comment>
<reference evidence="1 2" key="1">
    <citation type="submission" date="2017-11" db="EMBL/GenBank/DDBJ databases">
        <title>Genome-resolved metagenomics identifies genetic mobility, metabolic interactions, and unexpected diversity in perchlorate-reducing communities.</title>
        <authorList>
            <person name="Barnum T.P."/>
            <person name="Figueroa I.A."/>
            <person name="Carlstrom C.I."/>
            <person name="Lucas L.N."/>
            <person name="Engelbrektson A.L."/>
            <person name="Coates J.D."/>
        </authorList>
    </citation>
    <scope>NUCLEOTIDE SEQUENCE [LARGE SCALE GENOMIC DNA]</scope>
    <source>
        <strain evidence="1">BM706</strain>
    </source>
</reference>
<gene>
    <name evidence="1" type="ORF">C0601_04465</name>
</gene>
<dbReference type="Proteomes" id="UP000234857">
    <property type="component" value="Unassembled WGS sequence"/>
</dbReference>
<proteinExistence type="predicted"/>
<evidence type="ECO:0000313" key="1">
    <source>
        <dbReference type="EMBL" id="PLX18475.1"/>
    </source>
</evidence>